<keyword evidence="6 8" id="KW-0472">Membrane</keyword>
<gene>
    <name evidence="11" type="primary">LOC111275322</name>
    <name evidence="8" type="synonym">MLO</name>
</gene>
<reference evidence="11" key="1">
    <citation type="submission" date="2025-08" db="UniProtKB">
        <authorList>
            <consortium name="RefSeq"/>
        </authorList>
    </citation>
    <scope>IDENTIFICATION</scope>
    <source>
        <tissue evidence="11">Fruit stalk</tissue>
    </source>
</reference>
<keyword evidence="5 8" id="KW-1133">Transmembrane helix</keyword>
<comment type="subcellular location">
    <subcellularLocation>
        <location evidence="1 8">Membrane</location>
        <topology evidence="1 8">Multi-pass membrane protein</topology>
    </subcellularLocation>
</comment>
<dbReference type="AlphaFoldDB" id="A0A6P5WK65"/>
<comment type="similarity">
    <text evidence="2 8">Belongs to the MLO family.</text>
</comment>
<evidence type="ECO:0000313" key="10">
    <source>
        <dbReference type="Proteomes" id="UP000515121"/>
    </source>
</evidence>
<dbReference type="GO" id="GO:0006952">
    <property type="term" value="P:defense response"/>
    <property type="evidence" value="ECO:0007669"/>
    <property type="project" value="UniProtKB-KW"/>
</dbReference>
<dbReference type="GeneID" id="111275322"/>
<dbReference type="GO" id="GO:0016020">
    <property type="term" value="C:membrane"/>
    <property type="evidence" value="ECO:0007669"/>
    <property type="project" value="UniProtKB-SubCell"/>
</dbReference>
<organism evidence="10 11">
    <name type="scientific">Durio zibethinus</name>
    <name type="common">Durian</name>
    <dbReference type="NCBI Taxonomy" id="66656"/>
    <lineage>
        <taxon>Eukaryota</taxon>
        <taxon>Viridiplantae</taxon>
        <taxon>Streptophyta</taxon>
        <taxon>Embryophyta</taxon>
        <taxon>Tracheophyta</taxon>
        <taxon>Spermatophyta</taxon>
        <taxon>Magnoliopsida</taxon>
        <taxon>eudicotyledons</taxon>
        <taxon>Gunneridae</taxon>
        <taxon>Pentapetalae</taxon>
        <taxon>rosids</taxon>
        <taxon>malvids</taxon>
        <taxon>Malvales</taxon>
        <taxon>Malvaceae</taxon>
        <taxon>Helicteroideae</taxon>
        <taxon>Durio</taxon>
    </lineage>
</organism>
<keyword evidence="4 8" id="KW-0611">Plant defense</keyword>
<proteinExistence type="inferred from homology"/>
<feature type="transmembrane region" description="Helical" evidence="9">
    <location>
        <begin position="145"/>
        <end position="169"/>
    </location>
</feature>
<dbReference type="Proteomes" id="UP000515121">
    <property type="component" value="Unplaced"/>
</dbReference>
<evidence type="ECO:0000313" key="11">
    <source>
        <dbReference type="RefSeq" id="XP_022716339.1"/>
    </source>
</evidence>
<name>A0A6P5WK65_DURZI</name>
<accession>A0A6P5WK65</accession>
<keyword evidence="10" id="KW-1185">Reference proteome</keyword>
<evidence type="ECO:0000256" key="1">
    <source>
        <dbReference type="ARBA" id="ARBA00004141"/>
    </source>
</evidence>
<protein>
    <recommendedName>
        <fullName evidence="8">MLO-like protein</fullName>
    </recommendedName>
</protein>
<dbReference type="RefSeq" id="XP_022716339.1">
    <property type="nucleotide sequence ID" value="XM_022860604.1"/>
</dbReference>
<evidence type="ECO:0000256" key="6">
    <source>
        <dbReference type="ARBA" id="ARBA00023136"/>
    </source>
</evidence>
<dbReference type="InterPro" id="IPR004326">
    <property type="entry name" value="Mlo"/>
</dbReference>
<comment type="domain">
    <text evidence="8">The C-terminus contains a calmodulin-binding domain, which binds calmodulin in a calcium-dependent fashion.</text>
</comment>
<dbReference type="GO" id="GO:0005516">
    <property type="term" value="F:calmodulin binding"/>
    <property type="evidence" value="ECO:0007669"/>
    <property type="project" value="UniProtKB-KW"/>
</dbReference>
<feature type="transmembrane region" description="Helical" evidence="9">
    <location>
        <begin position="343"/>
        <end position="366"/>
    </location>
</feature>
<evidence type="ECO:0000256" key="2">
    <source>
        <dbReference type="ARBA" id="ARBA00006574"/>
    </source>
</evidence>
<evidence type="ECO:0000256" key="8">
    <source>
        <dbReference type="RuleBase" id="RU280816"/>
    </source>
</evidence>
<evidence type="ECO:0000256" key="3">
    <source>
        <dbReference type="ARBA" id="ARBA00022692"/>
    </source>
</evidence>
<comment type="function">
    <text evidence="8">May be involved in modulation of pathogen defense and leaf cell death.</text>
</comment>
<keyword evidence="7 8" id="KW-0568">Pathogenesis-related protein</keyword>
<feature type="transmembrane region" description="Helical" evidence="9">
    <location>
        <begin position="16"/>
        <end position="36"/>
    </location>
</feature>
<evidence type="ECO:0000256" key="5">
    <source>
        <dbReference type="ARBA" id="ARBA00022989"/>
    </source>
</evidence>
<keyword evidence="8" id="KW-0112">Calmodulin-binding</keyword>
<feature type="transmembrane region" description="Helical" evidence="9">
    <location>
        <begin position="386"/>
        <end position="407"/>
    </location>
</feature>
<keyword evidence="3 8" id="KW-0812">Transmembrane</keyword>
<evidence type="ECO:0000256" key="7">
    <source>
        <dbReference type="ARBA" id="ARBA00023265"/>
    </source>
</evidence>
<dbReference type="OrthoDB" id="1388414at2759"/>
<dbReference type="PANTHER" id="PTHR31942:SF54">
    <property type="entry name" value="MLO-LIKE PROTEIN 13"/>
    <property type="match status" value="1"/>
</dbReference>
<sequence>MAAEEEPSSLQYSPTWVVAGVCFLIVFISLIVERGLHRLGKWLKHKKQDALLEALQKLKDELMLLGFISLLLTVFQGLVSQMCIPPYVVSSMLPCKRNNESKTHEEYSPQAIKNRRRLFSTESSSEHCSHEGKVPLMSLEALHHLHIFIFVLAVVHVIFCVITMGLGGARIRQWKHWERTFKDKKEDHTRHRHAFFAHAQGYWRKADVVSWTMSFFKQFYGSITKSDYIALREGFIMTHCPANREFDFHNYMMRTLELDFKKVVGISWYLWLFVVVFLLLNVEGWHTYFWLSFLPVVLLLLVGAKLEHIIILLAQDMGEMKERGEAARVRPSDEHFWLKNPGIVLHLIHFILFQNAFEIAFFFWILCTYGFKSCIMERMGYIIPRLIMGVMVQVLCSYITLPLYALVTQMGSKFKQGFFNEFVQERLGYWLDRTRGQEARQIDRMVKEPYQSIQIGEQETISTAGETRKSMMELSYVLHQSHEPST</sequence>
<feature type="transmembrane region" description="Helical" evidence="9">
    <location>
        <begin position="263"/>
        <end position="282"/>
    </location>
</feature>
<evidence type="ECO:0000256" key="9">
    <source>
        <dbReference type="SAM" id="Phobius"/>
    </source>
</evidence>
<evidence type="ECO:0000256" key="4">
    <source>
        <dbReference type="ARBA" id="ARBA00022821"/>
    </source>
</evidence>
<dbReference type="PANTHER" id="PTHR31942">
    <property type="entry name" value="MLO-LIKE PROTEIN 1"/>
    <property type="match status" value="1"/>
</dbReference>
<dbReference type="KEGG" id="dzi:111275322"/>
<dbReference type="Pfam" id="PF03094">
    <property type="entry name" value="Mlo"/>
    <property type="match status" value="1"/>
</dbReference>
<feature type="transmembrane region" description="Helical" evidence="9">
    <location>
        <begin position="62"/>
        <end position="88"/>
    </location>
</feature>